<keyword evidence="3" id="KW-0378">Hydrolase</keyword>
<keyword evidence="4" id="KW-0720">Serine protease</keyword>
<dbReference type="Gene3D" id="3.40.50.1820">
    <property type="entry name" value="alpha/beta hydrolase"/>
    <property type="match status" value="1"/>
</dbReference>
<organism evidence="6 7">
    <name type="scientific">Bacillus pumilus</name>
    <name type="common">Bacillus mesentericus</name>
    <dbReference type="NCBI Taxonomy" id="1408"/>
    <lineage>
        <taxon>Bacteria</taxon>
        <taxon>Bacillati</taxon>
        <taxon>Bacillota</taxon>
        <taxon>Bacilli</taxon>
        <taxon>Bacillales</taxon>
        <taxon>Bacillaceae</taxon>
        <taxon>Bacillus</taxon>
    </lineage>
</organism>
<dbReference type="Gene3D" id="2.120.10.30">
    <property type="entry name" value="TolB, C-terminal domain"/>
    <property type="match status" value="2"/>
</dbReference>
<dbReference type="EMBL" id="NKHG01000105">
    <property type="protein sequence ID" value="PCK20135.1"/>
    <property type="molecule type" value="Genomic_DNA"/>
</dbReference>
<dbReference type="InterPro" id="IPR001375">
    <property type="entry name" value="Peptidase_S9_cat"/>
</dbReference>
<evidence type="ECO:0000256" key="3">
    <source>
        <dbReference type="ARBA" id="ARBA00022801"/>
    </source>
</evidence>
<comment type="caution">
    <text evidence="6">The sequence shown here is derived from an EMBL/GenBank/DDBJ whole genome shotgun (WGS) entry which is preliminary data.</text>
</comment>
<dbReference type="Proteomes" id="UP000228754">
    <property type="component" value="Unassembled WGS sequence"/>
</dbReference>
<dbReference type="FunFam" id="3.40.50.1820:FF:000028">
    <property type="entry name" value="S9 family peptidase"/>
    <property type="match status" value="1"/>
</dbReference>
<evidence type="ECO:0000313" key="7">
    <source>
        <dbReference type="Proteomes" id="UP000228754"/>
    </source>
</evidence>
<protein>
    <submittedName>
        <fullName evidence="6">Peptidase</fullName>
    </submittedName>
</protein>
<accession>A0A2A5IS43</accession>
<evidence type="ECO:0000259" key="5">
    <source>
        <dbReference type="Pfam" id="PF00326"/>
    </source>
</evidence>
<dbReference type="SUPFAM" id="SSF53474">
    <property type="entry name" value="alpha/beta-Hydrolases"/>
    <property type="match status" value="1"/>
</dbReference>
<gene>
    <name evidence="6" type="ORF">CEY02_14850</name>
</gene>
<dbReference type="SUPFAM" id="SSF82171">
    <property type="entry name" value="DPP6 N-terminal domain-like"/>
    <property type="match status" value="1"/>
</dbReference>
<name>A0A2A5IS43_BACPU</name>
<keyword evidence="2" id="KW-0645">Protease</keyword>
<dbReference type="Pfam" id="PF07676">
    <property type="entry name" value="PD40"/>
    <property type="match status" value="1"/>
</dbReference>
<comment type="similarity">
    <text evidence="1">Belongs to the peptidase S9C family.</text>
</comment>
<dbReference type="PANTHER" id="PTHR42776">
    <property type="entry name" value="SERINE PEPTIDASE S9 FAMILY MEMBER"/>
    <property type="match status" value="1"/>
</dbReference>
<reference evidence="6 7" key="1">
    <citation type="submission" date="2017-06" db="EMBL/GenBank/DDBJ databases">
        <title>Draft Genome Sequence of Bacillus sp Strain 36R Isolated from saline sediment at Atanasia, Sonora, Mexico.</title>
        <authorList>
            <person name="Sanchez Diaz R."/>
            <person name="Quiroz Macias M.E."/>
            <person name="Ibarra Gamez J.C."/>
            <person name="Enciso Ibarra J."/>
            <person name="Gomez Gil B."/>
            <person name="Galaviz Silva L."/>
        </authorList>
    </citation>
    <scope>NUCLEOTIDE SEQUENCE [LARGE SCALE GENOMIC DNA]</scope>
    <source>
        <strain evidence="6 7">36R_ATNSAL</strain>
    </source>
</reference>
<dbReference type="Pfam" id="PF00326">
    <property type="entry name" value="Peptidase_S9"/>
    <property type="match status" value="1"/>
</dbReference>
<dbReference type="InterPro" id="IPR011042">
    <property type="entry name" value="6-blade_b-propeller_TolB-like"/>
</dbReference>
<evidence type="ECO:0000256" key="4">
    <source>
        <dbReference type="ARBA" id="ARBA00022825"/>
    </source>
</evidence>
<dbReference type="GO" id="GO:0004252">
    <property type="term" value="F:serine-type endopeptidase activity"/>
    <property type="evidence" value="ECO:0007669"/>
    <property type="project" value="TreeGrafter"/>
</dbReference>
<dbReference type="OrthoDB" id="108903at2"/>
<proteinExistence type="inferred from homology"/>
<dbReference type="AlphaFoldDB" id="A0A2A5IS43"/>
<dbReference type="GO" id="GO:0006508">
    <property type="term" value="P:proteolysis"/>
    <property type="evidence" value="ECO:0007669"/>
    <property type="project" value="UniProtKB-KW"/>
</dbReference>
<sequence length="657" mass="74498">MKKLMTAEDLTKIVSVSYPVYSPDGKRAVFTKVTVNEKKDDYNIHLWVRDEETGELSQWTFEDGKHHQPVWSTDGKQLAFILQKPKEAPQLALIQSQGGGVRTLTNIPYGVSHPVFSPDGAFIYAAVSLKQTESVHDEKKEERDDFAPAIYDDLTYKADGRGFLDGRLTQIVQVDVRTGEVENVTNEQQHHVNHVVSPCGKWLAYIQTNTQTPYISDVCLLSLEDGTSNKMTQSTGAYSTVSFSPNGGSLLYIGHEREFQNATFPSLWLYDLKEEKTIQLSEMLDMYVGNCMAGDSVIGDANQLPQWTKDSQGFYALVSDQGSTGIYYFSIEGLAYPVRLEAEHITNFSLHPDESKLLISRLSPVSPSELYELTLGESSLKQITFEHDTLLKEHALSVPEPFSFQSKEGDDVHGWFMKPSQMEEGKKYPLILEIHGGPHAMYGHTFFHEFQMLAAEGYAIVYVNPHGSHGYGQMFTDRVRGSYGDVDYEDVMLAVDHVLESYDFLDETRLGVTGGSYGGFMTNWIVGQTDRFHAAVTQRSISNWISFYGISDIGYFFTRWQIDGDIYDSIDKLWDRSPLKYVKQVNTPLLILHSDEDYRCPVDQGEQLFVALKELGKDTRLVKFPKASHDLSRTGHPTQRIQRLTFIQEWFRDKLSK</sequence>
<feature type="domain" description="Peptidase S9 prolyl oligopeptidase catalytic" evidence="5">
    <location>
        <begin position="445"/>
        <end position="656"/>
    </location>
</feature>
<evidence type="ECO:0000256" key="2">
    <source>
        <dbReference type="ARBA" id="ARBA00022670"/>
    </source>
</evidence>
<evidence type="ECO:0000256" key="1">
    <source>
        <dbReference type="ARBA" id="ARBA00010040"/>
    </source>
</evidence>
<dbReference type="InterPro" id="IPR029058">
    <property type="entry name" value="AB_hydrolase_fold"/>
</dbReference>
<dbReference type="InterPro" id="IPR011659">
    <property type="entry name" value="WD40"/>
</dbReference>
<evidence type="ECO:0000313" key="6">
    <source>
        <dbReference type="EMBL" id="PCK20135.1"/>
    </source>
</evidence>
<dbReference type="PANTHER" id="PTHR42776:SF27">
    <property type="entry name" value="DIPEPTIDYL PEPTIDASE FAMILY MEMBER 6"/>
    <property type="match status" value="1"/>
</dbReference>